<evidence type="ECO:0000313" key="6">
    <source>
        <dbReference type="EMBL" id="KHJ86262.1"/>
    </source>
</evidence>
<dbReference type="InterPro" id="IPR036427">
    <property type="entry name" value="Bromodomain-like_sf"/>
</dbReference>
<dbReference type="OrthoDB" id="784962at2759"/>
<dbReference type="PROSITE" id="PS50014">
    <property type="entry name" value="BROMODOMAIN_2"/>
    <property type="match status" value="1"/>
</dbReference>
<dbReference type="AlphaFoldDB" id="A0A0B1SRW2"/>
<dbReference type="SUPFAM" id="SSF47370">
    <property type="entry name" value="Bromodomain"/>
    <property type="match status" value="1"/>
</dbReference>
<dbReference type="InterPro" id="IPR018359">
    <property type="entry name" value="Bromodomain_CS"/>
</dbReference>
<feature type="domain" description="Bromo" evidence="5">
    <location>
        <begin position="1"/>
        <end position="67"/>
    </location>
</feature>
<evidence type="ECO:0000256" key="4">
    <source>
        <dbReference type="PROSITE-ProRule" id="PRU00035"/>
    </source>
</evidence>
<dbReference type="Gene3D" id="1.20.920.10">
    <property type="entry name" value="Bromodomain-like"/>
    <property type="match status" value="1"/>
</dbReference>
<name>A0A0B1SRW2_OESDE</name>
<accession>A0A0B1SRW2</accession>
<keyword evidence="7" id="KW-1185">Reference proteome</keyword>
<evidence type="ECO:0000256" key="3">
    <source>
        <dbReference type="ARBA" id="ARBA00023315"/>
    </source>
</evidence>
<dbReference type="InterPro" id="IPR001487">
    <property type="entry name" value="Bromodomain"/>
</dbReference>
<evidence type="ECO:0000313" key="7">
    <source>
        <dbReference type="Proteomes" id="UP000053660"/>
    </source>
</evidence>
<evidence type="ECO:0000256" key="2">
    <source>
        <dbReference type="ARBA" id="ARBA00023117"/>
    </source>
</evidence>
<keyword evidence="2 4" id="KW-0103">Bromodomain</keyword>
<keyword evidence="1" id="KW-0808">Transferase</keyword>
<evidence type="ECO:0000256" key="1">
    <source>
        <dbReference type="ARBA" id="ARBA00022679"/>
    </source>
</evidence>
<dbReference type="Proteomes" id="UP000053660">
    <property type="component" value="Unassembled WGS sequence"/>
</dbReference>
<proteinExistence type="predicted"/>
<dbReference type="PANTHER" id="PTHR45750:SF3">
    <property type="entry name" value="HISTONE ACETYLTRANSFERASE"/>
    <property type="match status" value="1"/>
</dbReference>
<dbReference type="Pfam" id="PF00439">
    <property type="entry name" value="Bromodomain"/>
    <property type="match status" value="1"/>
</dbReference>
<evidence type="ECO:0000259" key="5">
    <source>
        <dbReference type="PROSITE" id="PS50014"/>
    </source>
</evidence>
<dbReference type="EMBL" id="KN561013">
    <property type="protein sequence ID" value="KHJ86262.1"/>
    <property type="molecule type" value="Genomic_DNA"/>
</dbReference>
<dbReference type="GO" id="GO:0000123">
    <property type="term" value="C:histone acetyltransferase complex"/>
    <property type="evidence" value="ECO:0007669"/>
    <property type="project" value="TreeGrafter"/>
</dbReference>
<reference evidence="6 7" key="1">
    <citation type="submission" date="2014-03" db="EMBL/GenBank/DDBJ databases">
        <title>Draft genome of the hookworm Oesophagostomum dentatum.</title>
        <authorList>
            <person name="Mitreva M."/>
        </authorList>
    </citation>
    <scope>NUCLEOTIDE SEQUENCE [LARGE SCALE GENOMIC DNA]</scope>
    <source>
        <strain evidence="6 7">OD-Hann</strain>
    </source>
</reference>
<protein>
    <submittedName>
        <fullName evidence="6">Bromodomain protein</fullName>
    </submittedName>
</protein>
<organism evidence="6 7">
    <name type="scientific">Oesophagostomum dentatum</name>
    <name type="common">Nodular worm</name>
    <dbReference type="NCBI Taxonomy" id="61180"/>
    <lineage>
        <taxon>Eukaryota</taxon>
        <taxon>Metazoa</taxon>
        <taxon>Ecdysozoa</taxon>
        <taxon>Nematoda</taxon>
        <taxon>Chromadorea</taxon>
        <taxon>Rhabditida</taxon>
        <taxon>Rhabditina</taxon>
        <taxon>Rhabditomorpha</taxon>
        <taxon>Strongyloidea</taxon>
        <taxon>Strongylidae</taxon>
        <taxon>Oesophagostomum</taxon>
    </lineage>
</organism>
<dbReference type="GO" id="GO:0045944">
    <property type="term" value="P:positive regulation of transcription by RNA polymerase II"/>
    <property type="evidence" value="ECO:0007669"/>
    <property type="project" value="TreeGrafter"/>
</dbReference>
<sequence>MSWPFRQPVSLEEFPNYLEVVEHPIDLSIIQKRLENLEYQRLKDFTRDMSRLFENARLFYPRDSNVYQCADTLEKIFEHSLAEVRAEIDARINGRKVSESQTIDSSLDIDTDQLIDVNLDVDPTMFLL</sequence>
<dbReference type="GO" id="GO:0010484">
    <property type="term" value="F:histone H3 acetyltransferase activity"/>
    <property type="evidence" value="ECO:0007669"/>
    <property type="project" value="TreeGrafter"/>
</dbReference>
<keyword evidence="3" id="KW-0012">Acyltransferase</keyword>
<dbReference type="SMART" id="SM00297">
    <property type="entry name" value="BROMO"/>
    <property type="match status" value="1"/>
</dbReference>
<dbReference type="PANTHER" id="PTHR45750">
    <property type="entry name" value="GH11602P"/>
    <property type="match status" value="1"/>
</dbReference>
<dbReference type="PROSITE" id="PS00633">
    <property type="entry name" value="BROMODOMAIN_1"/>
    <property type="match status" value="1"/>
</dbReference>
<dbReference type="InterPro" id="IPR037800">
    <property type="entry name" value="GCN5"/>
</dbReference>
<dbReference type="PRINTS" id="PR00503">
    <property type="entry name" value="BROMODOMAIN"/>
</dbReference>
<gene>
    <name evidence="6" type="ORF">OESDEN_13992</name>
</gene>